<dbReference type="InterPro" id="IPR002119">
    <property type="entry name" value="Histone_H2A"/>
</dbReference>
<reference evidence="8 9" key="1">
    <citation type="submission" date="2023-05" db="EMBL/GenBank/DDBJ databases">
        <title>B98-5 Cell Line De Novo Hybrid Assembly: An Optical Mapping Approach.</title>
        <authorList>
            <person name="Kananen K."/>
            <person name="Auerbach J.A."/>
            <person name="Kautto E."/>
            <person name="Blachly J.S."/>
        </authorList>
    </citation>
    <scope>NUCLEOTIDE SEQUENCE [LARGE SCALE GENOMIC DNA]</scope>
    <source>
        <strain evidence="8">B95-8</strain>
        <tissue evidence="8">Cell line</tissue>
    </source>
</reference>
<dbReference type="Proteomes" id="UP001266305">
    <property type="component" value="Unassembled WGS sequence"/>
</dbReference>
<dbReference type="EMBL" id="JASSZA010000006">
    <property type="protein sequence ID" value="KAK2108265.1"/>
    <property type="molecule type" value="Genomic_DNA"/>
</dbReference>
<dbReference type="Gene3D" id="1.10.20.10">
    <property type="entry name" value="Histone, subunit A"/>
    <property type="match status" value="1"/>
</dbReference>
<evidence type="ECO:0000313" key="9">
    <source>
        <dbReference type="Proteomes" id="UP001266305"/>
    </source>
</evidence>
<evidence type="ECO:0000256" key="4">
    <source>
        <dbReference type="ARBA" id="ARBA00022454"/>
    </source>
</evidence>
<comment type="subunit">
    <text evidence="7">The nucleosome is a histone octamer containing two molecules each of H2A, H2B, H3 and H4 assembled in one H3-H4 heterotetramer and two H2A-H2B heterodimers. The octamer wraps approximately 147 bp of DNA.</text>
</comment>
<accession>A0ABQ9VGF1</accession>
<proteinExistence type="inferred from homology"/>
<dbReference type="InterPro" id="IPR032458">
    <property type="entry name" value="Histone_H2A_CS"/>
</dbReference>
<name>A0ABQ9VGF1_SAGOE</name>
<evidence type="ECO:0000256" key="5">
    <source>
        <dbReference type="ARBA" id="ARBA00022990"/>
    </source>
</evidence>
<dbReference type="SMART" id="SM00414">
    <property type="entry name" value="H2A"/>
    <property type="match status" value="1"/>
</dbReference>
<keyword evidence="5" id="KW-0007">Acetylation</keyword>
<comment type="caution">
    <text evidence="8">The sequence shown here is derived from an EMBL/GenBank/DDBJ whole genome shotgun (WGS) entry which is preliminary data.</text>
</comment>
<evidence type="ECO:0000313" key="8">
    <source>
        <dbReference type="EMBL" id="KAK2108265.1"/>
    </source>
</evidence>
<comment type="subcellular location">
    <subcellularLocation>
        <location evidence="2">Chromosome</location>
    </subcellularLocation>
    <subcellularLocation>
        <location evidence="1 7">Nucleus</location>
    </subcellularLocation>
</comment>
<evidence type="ECO:0000256" key="7">
    <source>
        <dbReference type="RuleBase" id="RU003767"/>
    </source>
</evidence>
<evidence type="ECO:0000256" key="1">
    <source>
        <dbReference type="ARBA" id="ARBA00004123"/>
    </source>
</evidence>
<sequence>MAKTRSSLAGLQFPVGPVGNYAKPVGASAPVYLVVVLEYLMAEILELKGNIGHDNKKTHIIPRHLQLAIHNDEELNKLLGKVTSLRAASCPISRPCCCPEPPQGQGQIMSP</sequence>
<keyword evidence="7" id="KW-0238">DNA-binding</keyword>
<dbReference type="PANTHER" id="PTHR23430">
    <property type="entry name" value="HISTONE H2A"/>
    <property type="match status" value="1"/>
</dbReference>
<keyword evidence="6 7" id="KW-0539">Nucleus</keyword>
<dbReference type="PRINTS" id="PR00620">
    <property type="entry name" value="HISTONEH2A"/>
</dbReference>
<keyword evidence="4 7" id="KW-0158">Chromosome</keyword>
<gene>
    <name evidence="8" type="ORF">P7K49_013430</name>
</gene>
<dbReference type="SUPFAM" id="SSF47113">
    <property type="entry name" value="Histone-fold"/>
    <property type="match status" value="1"/>
</dbReference>
<evidence type="ECO:0000256" key="6">
    <source>
        <dbReference type="ARBA" id="ARBA00023242"/>
    </source>
</evidence>
<dbReference type="PROSITE" id="PS00046">
    <property type="entry name" value="HISTONE_H2A"/>
    <property type="match status" value="1"/>
</dbReference>
<dbReference type="CDD" id="cd00074">
    <property type="entry name" value="HFD_H2A"/>
    <property type="match status" value="1"/>
</dbReference>
<evidence type="ECO:0000256" key="3">
    <source>
        <dbReference type="ARBA" id="ARBA00010691"/>
    </source>
</evidence>
<dbReference type="InterPro" id="IPR009072">
    <property type="entry name" value="Histone-fold"/>
</dbReference>
<keyword evidence="7" id="KW-0544">Nucleosome core</keyword>
<protein>
    <recommendedName>
        <fullName evidence="7">Histone H2A</fullName>
    </recommendedName>
</protein>
<comment type="similarity">
    <text evidence="3 7">Belongs to the histone H2A family.</text>
</comment>
<evidence type="ECO:0000256" key="2">
    <source>
        <dbReference type="ARBA" id="ARBA00004286"/>
    </source>
</evidence>
<organism evidence="8 9">
    <name type="scientific">Saguinus oedipus</name>
    <name type="common">Cotton-top tamarin</name>
    <name type="synonym">Oedipomidas oedipus</name>
    <dbReference type="NCBI Taxonomy" id="9490"/>
    <lineage>
        <taxon>Eukaryota</taxon>
        <taxon>Metazoa</taxon>
        <taxon>Chordata</taxon>
        <taxon>Craniata</taxon>
        <taxon>Vertebrata</taxon>
        <taxon>Euteleostomi</taxon>
        <taxon>Mammalia</taxon>
        <taxon>Eutheria</taxon>
        <taxon>Euarchontoglires</taxon>
        <taxon>Primates</taxon>
        <taxon>Haplorrhini</taxon>
        <taxon>Platyrrhini</taxon>
        <taxon>Cebidae</taxon>
        <taxon>Callitrichinae</taxon>
        <taxon>Saguinus</taxon>
    </lineage>
</organism>
<keyword evidence="9" id="KW-1185">Reference proteome</keyword>